<reference evidence="1" key="1">
    <citation type="submission" date="2016-10" db="EMBL/GenBank/DDBJ databases">
        <title>Sequence of Gallionella enrichment culture.</title>
        <authorList>
            <person name="Poehlein A."/>
            <person name="Muehling M."/>
            <person name="Daniel R."/>
        </authorList>
    </citation>
    <scope>NUCLEOTIDE SEQUENCE</scope>
</reference>
<sequence>MRRAVLLIVAAVALPPLGAAPALAHPHVWVDTIVTAELRNGRIAALQEDWSFDEDFTASVLDDLHGNKGMMETGPHGPTFSAAELAQLKKSAFSNLKHYDYFTHIWQNGKATKVAPEVSAFAARMDGDKLRYLFTVALAKPLDPKDGPIRIGIWDDTYYVDVGPVKGRGAAVSGPGSASCRARIIVDKSHPIYFGSVFPQTAEITC</sequence>
<organism evidence="1">
    <name type="scientific">mine drainage metagenome</name>
    <dbReference type="NCBI Taxonomy" id="410659"/>
    <lineage>
        <taxon>unclassified sequences</taxon>
        <taxon>metagenomes</taxon>
        <taxon>ecological metagenomes</taxon>
    </lineage>
</organism>
<proteinExistence type="predicted"/>
<dbReference type="InterPro" id="IPR010412">
    <property type="entry name" value="DUF1007"/>
</dbReference>
<comment type="caution">
    <text evidence="1">The sequence shown here is derived from an EMBL/GenBank/DDBJ whole genome shotgun (WGS) entry which is preliminary data.</text>
</comment>
<dbReference type="Pfam" id="PF06226">
    <property type="entry name" value="DUF1007"/>
    <property type="match status" value="1"/>
</dbReference>
<evidence type="ECO:0000313" key="1">
    <source>
        <dbReference type="EMBL" id="OIR09170.1"/>
    </source>
</evidence>
<gene>
    <name evidence="1" type="ORF">GALL_87770</name>
</gene>
<dbReference type="EMBL" id="MLJW01000028">
    <property type="protein sequence ID" value="OIR09170.1"/>
    <property type="molecule type" value="Genomic_DNA"/>
</dbReference>
<name>A0A1J5SL21_9ZZZZ</name>
<dbReference type="AlphaFoldDB" id="A0A1J5SL21"/>
<protein>
    <recommendedName>
        <fullName evidence="2">DUF1007 family protein</fullName>
    </recommendedName>
</protein>
<evidence type="ECO:0008006" key="2">
    <source>
        <dbReference type="Google" id="ProtNLM"/>
    </source>
</evidence>
<accession>A0A1J5SL21</accession>